<protein>
    <recommendedName>
        <fullName evidence="2">Cupin type-1 domain-containing protein</fullName>
    </recommendedName>
</protein>
<evidence type="ECO:0000256" key="1">
    <source>
        <dbReference type="ARBA" id="ARBA00022723"/>
    </source>
</evidence>
<dbReference type="InterPro" id="IPR011051">
    <property type="entry name" value="RmlC_Cupin_sf"/>
</dbReference>
<dbReference type="Pfam" id="PF00190">
    <property type="entry name" value="Cupin_1"/>
    <property type="match status" value="1"/>
</dbReference>
<dbReference type="Proteomes" id="UP000006352">
    <property type="component" value="Unassembled WGS sequence"/>
</dbReference>
<dbReference type="InterPro" id="IPR051610">
    <property type="entry name" value="GPI/OXD"/>
</dbReference>
<accession>J4GS19</accession>
<gene>
    <name evidence="3" type="ORF">FIBRA_06026</name>
</gene>
<dbReference type="InParanoid" id="J4GS19"/>
<proteinExistence type="predicted"/>
<dbReference type="InterPro" id="IPR014710">
    <property type="entry name" value="RmlC-like_jellyroll"/>
</dbReference>
<sequence>MSNMSTTPLAGGSVKIVDSRTFPAATAIAVAEVTVEPGGMRELHWHPTEDEWTYFLSGTARVTEFASSSTAQTFDFQAGDVGFVPATYGHYVENTGNDTLKFLEIFNTGASKRDLSVRTLDDLLYTDIFQDVSLAQWLALIPPQLVQAHLQISNETIAGFNKTKQVVVGPN</sequence>
<evidence type="ECO:0000313" key="4">
    <source>
        <dbReference type="Proteomes" id="UP000006352"/>
    </source>
</evidence>
<dbReference type="EMBL" id="HE797131">
    <property type="protein sequence ID" value="CCM03875.1"/>
    <property type="molecule type" value="Genomic_DNA"/>
</dbReference>
<dbReference type="SMART" id="SM00835">
    <property type="entry name" value="Cupin_1"/>
    <property type="match status" value="1"/>
</dbReference>
<dbReference type="HOGENOM" id="CLU_103305_0_0_1"/>
<dbReference type="RefSeq" id="XP_012183158.1">
    <property type="nucleotide sequence ID" value="XM_012327768.1"/>
</dbReference>
<feature type="domain" description="Cupin type-1" evidence="2">
    <location>
        <begin position="2"/>
        <end position="158"/>
    </location>
</feature>
<dbReference type="AlphaFoldDB" id="J4GS19"/>
<dbReference type="PANTHER" id="PTHR35848:SF9">
    <property type="entry name" value="SLL1358 PROTEIN"/>
    <property type="match status" value="1"/>
</dbReference>
<dbReference type="InterPro" id="IPR006045">
    <property type="entry name" value="Cupin_1"/>
</dbReference>
<evidence type="ECO:0000313" key="3">
    <source>
        <dbReference type="EMBL" id="CCM03875.1"/>
    </source>
</evidence>
<evidence type="ECO:0000259" key="2">
    <source>
        <dbReference type="SMART" id="SM00835"/>
    </source>
</evidence>
<keyword evidence="1" id="KW-0479">Metal-binding</keyword>
<dbReference type="OrthoDB" id="10263073at2759"/>
<dbReference type="SUPFAM" id="SSF51182">
    <property type="entry name" value="RmlC-like cupins"/>
    <property type="match status" value="1"/>
</dbReference>
<dbReference type="PANTHER" id="PTHR35848">
    <property type="entry name" value="OXALATE-BINDING PROTEIN"/>
    <property type="match status" value="1"/>
</dbReference>
<name>J4GS19_9APHY</name>
<keyword evidence="4" id="KW-1185">Reference proteome</keyword>
<dbReference type="Gene3D" id="2.60.120.10">
    <property type="entry name" value="Jelly Rolls"/>
    <property type="match status" value="1"/>
</dbReference>
<dbReference type="GeneID" id="24098786"/>
<organism evidence="3 4">
    <name type="scientific">Fibroporia radiculosa</name>
    <dbReference type="NCBI Taxonomy" id="599839"/>
    <lineage>
        <taxon>Eukaryota</taxon>
        <taxon>Fungi</taxon>
        <taxon>Dikarya</taxon>
        <taxon>Basidiomycota</taxon>
        <taxon>Agaricomycotina</taxon>
        <taxon>Agaricomycetes</taxon>
        <taxon>Polyporales</taxon>
        <taxon>Fibroporiaceae</taxon>
        <taxon>Fibroporia</taxon>
    </lineage>
</organism>
<dbReference type="GO" id="GO:0046872">
    <property type="term" value="F:metal ion binding"/>
    <property type="evidence" value="ECO:0007669"/>
    <property type="project" value="UniProtKB-KW"/>
</dbReference>
<dbReference type="CDD" id="cd20305">
    <property type="entry name" value="cupin_OxDC_C"/>
    <property type="match status" value="1"/>
</dbReference>
<reference evidence="3 4" key="1">
    <citation type="journal article" date="2012" name="Appl. Environ. Microbiol.">
        <title>Short-read sequencing for genomic analysis of the brown rot fungus Fibroporia radiculosa.</title>
        <authorList>
            <person name="Tang J.D."/>
            <person name="Perkins A.D."/>
            <person name="Sonstegard T.S."/>
            <person name="Schroeder S.G."/>
            <person name="Burgess S.C."/>
            <person name="Diehl S.V."/>
        </authorList>
    </citation>
    <scope>NUCLEOTIDE SEQUENCE [LARGE SCALE GENOMIC DNA]</scope>
    <source>
        <strain evidence="3 4">TFFH 294</strain>
    </source>
</reference>
<dbReference type="STRING" id="599839.J4GS19"/>